<protein>
    <recommendedName>
        <fullName evidence="6">Fork-head domain-containing protein</fullName>
    </recommendedName>
</protein>
<proteinExistence type="predicted"/>
<keyword evidence="3" id="KW-0804">Transcription</keyword>
<reference evidence="7" key="2">
    <citation type="submission" date="2025-09" db="UniProtKB">
        <authorList>
            <consortium name="Ensembl"/>
        </authorList>
    </citation>
    <scope>IDENTIFICATION</scope>
</reference>
<feature type="domain" description="Fork-head" evidence="6">
    <location>
        <begin position="111"/>
        <end position="208"/>
    </location>
</feature>
<evidence type="ECO:0000256" key="1">
    <source>
        <dbReference type="ARBA" id="ARBA00023015"/>
    </source>
</evidence>
<dbReference type="SMART" id="SM00339">
    <property type="entry name" value="FH"/>
    <property type="match status" value="1"/>
</dbReference>
<evidence type="ECO:0000256" key="3">
    <source>
        <dbReference type="ARBA" id="ARBA00023163"/>
    </source>
</evidence>
<keyword evidence="4 5" id="KW-0539">Nucleus</keyword>
<dbReference type="Ensembl" id="ENSBOBT00000007787.1">
    <property type="protein sequence ID" value="ENSBOBP00000007586.1"/>
    <property type="gene ID" value="ENSBOBG00000004981.1"/>
</dbReference>
<evidence type="ECO:0000256" key="5">
    <source>
        <dbReference type="PROSITE-ProRule" id="PRU00089"/>
    </source>
</evidence>
<dbReference type="CDD" id="cd20036">
    <property type="entry name" value="FH_FOXR"/>
    <property type="match status" value="1"/>
</dbReference>
<reference evidence="7" key="1">
    <citation type="submission" date="2025-08" db="UniProtKB">
        <authorList>
            <consortium name="Ensembl"/>
        </authorList>
    </citation>
    <scope>IDENTIFICATION</scope>
</reference>
<dbReference type="InterPro" id="IPR052328">
    <property type="entry name" value="FOX_transcription_regulators"/>
</dbReference>
<dbReference type="Pfam" id="PF00250">
    <property type="entry name" value="Forkhead"/>
    <property type="match status" value="1"/>
</dbReference>
<keyword evidence="8" id="KW-1185">Reference proteome</keyword>
<evidence type="ECO:0000256" key="4">
    <source>
        <dbReference type="ARBA" id="ARBA00023242"/>
    </source>
</evidence>
<dbReference type="InterPro" id="IPR036390">
    <property type="entry name" value="WH_DNA-bd_sf"/>
</dbReference>
<name>A0A8C0ENZ3_BUBBB</name>
<dbReference type="GO" id="GO:1990837">
    <property type="term" value="F:sequence-specific double-stranded DNA binding"/>
    <property type="evidence" value="ECO:0007669"/>
    <property type="project" value="TreeGrafter"/>
</dbReference>
<dbReference type="PRINTS" id="PR00053">
    <property type="entry name" value="FORKHEAD"/>
</dbReference>
<dbReference type="PANTHER" id="PTHR46789">
    <property type="entry name" value="FORKHEAD BOX PROTEIN R1"/>
    <property type="match status" value="1"/>
</dbReference>
<dbReference type="InterPro" id="IPR036388">
    <property type="entry name" value="WH-like_DNA-bd_sf"/>
</dbReference>
<evidence type="ECO:0000259" key="6">
    <source>
        <dbReference type="PROSITE" id="PS50039"/>
    </source>
</evidence>
<organism evidence="7 8">
    <name type="scientific">Bubo bubo</name>
    <name type="common">Eurasian eagle-owl</name>
    <name type="synonym">Strix bubo</name>
    <dbReference type="NCBI Taxonomy" id="30461"/>
    <lineage>
        <taxon>Eukaryota</taxon>
        <taxon>Metazoa</taxon>
        <taxon>Chordata</taxon>
        <taxon>Craniata</taxon>
        <taxon>Vertebrata</taxon>
        <taxon>Euteleostomi</taxon>
        <taxon>Archelosauria</taxon>
        <taxon>Archosauria</taxon>
        <taxon>Dinosauria</taxon>
        <taxon>Saurischia</taxon>
        <taxon>Theropoda</taxon>
        <taxon>Coelurosauria</taxon>
        <taxon>Aves</taxon>
        <taxon>Neognathae</taxon>
        <taxon>Neoaves</taxon>
        <taxon>Telluraves</taxon>
        <taxon>Strigiformes</taxon>
        <taxon>Strigidae</taxon>
        <taxon>Bubo</taxon>
    </lineage>
</organism>
<sequence>MWVDPSLAYPVPGSPGAAPAGLSRAASVAAHPCPSFQPGLIHPRPFSPSSPQLMKNEDASRVDMPVPQEMLETHELKAMPKPWKSIVLRPQRVKLKRPRQMSIRIKGGWLRPPLNYCILIALALLNSVSGSLTTQQIYQFTWQHFPFFQVPSKGWKNTIRHNLCFSSCFEKTAGLVCGEGKRKSCLWELTPEGRRKFQEEVEALPKKALDMVRQNLMRSLFGLRFPLAPCC</sequence>
<dbReference type="PANTHER" id="PTHR46789:SF2">
    <property type="entry name" value="FORKHEAD BOX PROTEIN R2"/>
    <property type="match status" value="1"/>
</dbReference>
<dbReference type="SUPFAM" id="SSF46785">
    <property type="entry name" value="Winged helix' DNA-binding domain"/>
    <property type="match status" value="1"/>
</dbReference>
<comment type="subcellular location">
    <subcellularLocation>
        <location evidence="5">Nucleus</location>
    </subcellularLocation>
</comment>
<keyword evidence="2 5" id="KW-0238">DNA-binding</keyword>
<evidence type="ECO:0000313" key="8">
    <source>
        <dbReference type="Proteomes" id="UP000694567"/>
    </source>
</evidence>
<dbReference type="InterPro" id="IPR001766">
    <property type="entry name" value="Fork_head_dom"/>
</dbReference>
<dbReference type="Proteomes" id="UP000694567">
    <property type="component" value="Unplaced"/>
</dbReference>
<evidence type="ECO:0000256" key="2">
    <source>
        <dbReference type="ARBA" id="ARBA00023125"/>
    </source>
</evidence>
<evidence type="ECO:0000313" key="7">
    <source>
        <dbReference type="Ensembl" id="ENSBOBP00000007586.1"/>
    </source>
</evidence>
<feature type="DNA-binding region" description="Fork-head" evidence="5">
    <location>
        <begin position="111"/>
        <end position="208"/>
    </location>
</feature>
<dbReference type="GO" id="GO:0005634">
    <property type="term" value="C:nucleus"/>
    <property type="evidence" value="ECO:0007669"/>
    <property type="project" value="UniProtKB-SubCell"/>
</dbReference>
<dbReference type="AlphaFoldDB" id="A0A8C0ENZ3"/>
<dbReference type="Gene3D" id="1.10.10.10">
    <property type="entry name" value="Winged helix-like DNA-binding domain superfamily/Winged helix DNA-binding domain"/>
    <property type="match status" value="1"/>
</dbReference>
<keyword evidence="1" id="KW-0805">Transcription regulation</keyword>
<dbReference type="GO" id="GO:0003700">
    <property type="term" value="F:DNA-binding transcription factor activity"/>
    <property type="evidence" value="ECO:0007669"/>
    <property type="project" value="InterPro"/>
</dbReference>
<accession>A0A8C0ENZ3</accession>
<dbReference type="PROSITE" id="PS50039">
    <property type="entry name" value="FORK_HEAD_3"/>
    <property type="match status" value="1"/>
</dbReference>